<dbReference type="EMBL" id="JACSQD010000007">
    <property type="protein sequence ID" value="MBD7996515.1"/>
    <property type="molecule type" value="Genomic_DNA"/>
</dbReference>
<gene>
    <name evidence="1" type="ORF">H9639_14540</name>
</gene>
<dbReference type="InterPro" id="IPR036388">
    <property type="entry name" value="WH-like_DNA-bd_sf"/>
</dbReference>
<comment type="caution">
    <text evidence="1">The sequence shown here is derived from an EMBL/GenBank/DDBJ whole genome shotgun (WGS) entry which is preliminary data.</text>
</comment>
<organism evidence="1 2">
    <name type="scientific">Arthrobacter gallicola</name>
    <dbReference type="NCBI Taxonomy" id="2762225"/>
    <lineage>
        <taxon>Bacteria</taxon>
        <taxon>Bacillati</taxon>
        <taxon>Actinomycetota</taxon>
        <taxon>Actinomycetes</taxon>
        <taxon>Micrococcales</taxon>
        <taxon>Micrococcaceae</taxon>
        <taxon>Arthrobacter</taxon>
    </lineage>
</organism>
<name>A0ABR8UVD2_9MICC</name>
<dbReference type="Proteomes" id="UP000609874">
    <property type="component" value="Unassembled WGS sequence"/>
</dbReference>
<proteinExistence type="predicted"/>
<sequence length="152" mass="16975">MATQERPIGFWLKLVDQLVDEQYGASFEEHGVTRRQWQMMNMLTNGPATEQELSDQLRPFFPPVEAGTSKELIDELAESGWVAVQDGEYALTELGSRSLENLRGAVERIRDQLTSEVSEEEYAALVGVLQRMAGNLGWSEPRGTMDADTPGL</sequence>
<reference evidence="1 2" key="1">
    <citation type="submission" date="2020-08" db="EMBL/GenBank/DDBJ databases">
        <title>A Genomic Blueprint of the Chicken Gut Microbiome.</title>
        <authorList>
            <person name="Gilroy R."/>
            <person name="Ravi A."/>
            <person name="Getino M."/>
            <person name="Pursley I."/>
            <person name="Horton D.L."/>
            <person name="Alikhan N.-F."/>
            <person name="Baker D."/>
            <person name="Gharbi K."/>
            <person name="Hall N."/>
            <person name="Watson M."/>
            <person name="Adriaenssens E.M."/>
            <person name="Foster-Nyarko E."/>
            <person name="Jarju S."/>
            <person name="Secka A."/>
            <person name="Antonio M."/>
            <person name="Oren A."/>
            <person name="Chaudhuri R."/>
            <person name="La Ragione R.M."/>
            <person name="Hildebrand F."/>
            <person name="Pallen M.J."/>
        </authorList>
    </citation>
    <scope>NUCLEOTIDE SEQUENCE [LARGE SCALE GENOMIC DNA]</scope>
    <source>
        <strain evidence="1 2">Sa2CUA1</strain>
    </source>
</reference>
<evidence type="ECO:0000313" key="1">
    <source>
        <dbReference type="EMBL" id="MBD7996515.1"/>
    </source>
</evidence>
<dbReference type="RefSeq" id="WP_191808792.1">
    <property type="nucleotide sequence ID" value="NZ_JACSQD010000007.1"/>
</dbReference>
<dbReference type="Gene3D" id="1.10.10.10">
    <property type="entry name" value="Winged helix-like DNA-binding domain superfamily/Winged helix DNA-binding domain"/>
    <property type="match status" value="1"/>
</dbReference>
<keyword evidence="2" id="KW-1185">Reference proteome</keyword>
<dbReference type="SUPFAM" id="SSF46785">
    <property type="entry name" value="Winged helix' DNA-binding domain"/>
    <property type="match status" value="1"/>
</dbReference>
<evidence type="ECO:0000313" key="2">
    <source>
        <dbReference type="Proteomes" id="UP000609874"/>
    </source>
</evidence>
<dbReference type="InterPro" id="IPR036390">
    <property type="entry name" value="WH_DNA-bd_sf"/>
</dbReference>
<protein>
    <submittedName>
        <fullName evidence="1">MarR family transcriptional regulator</fullName>
    </submittedName>
</protein>
<accession>A0ABR8UVD2</accession>